<dbReference type="Pfam" id="PF01738">
    <property type="entry name" value="DLH"/>
    <property type="match status" value="1"/>
</dbReference>
<name>A0A2V1E781_9PLEO</name>
<dbReference type="PANTHER" id="PTHR17630">
    <property type="entry name" value="DIENELACTONE HYDROLASE"/>
    <property type="match status" value="1"/>
</dbReference>
<dbReference type="EMBL" id="KZ805309">
    <property type="protein sequence ID" value="PVI06423.1"/>
    <property type="molecule type" value="Genomic_DNA"/>
</dbReference>
<gene>
    <name evidence="3" type="ORF">DM02DRAFT_724465</name>
</gene>
<evidence type="ECO:0000313" key="4">
    <source>
        <dbReference type="Proteomes" id="UP000244855"/>
    </source>
</evidence>
<feature type="signal peptide" evidence="1">
    <location>
        <begin position="1"/>
        <end position="18"/>
    </location>
</feature>
<dbReference type="Proteomes" id="UP000244855">
    <property type="component" value="Unassembled WGS sequence"/>
</dbReference>
<protein>
    <submittedName>
        <fullName evidence="3">Alpha/beta-hydrolase</fullName>
    </submittedName>
</protein>
<keyword evidence="1" id="KW-0732">Signal</keyword>
<dbReference type="InterPro" id="IPR002925">
    <property type="entry name" value="Dienelactn_hydro"/>
</dbReference>
<proteinExistence type="predicted"/>
<dbReference type="AlphaFoldDB" id="A0A2V1E781"/>
<dbReference type="STRING" id="97972.A0A2V1E781"/>
<dbReference type="SUPFAM" id="SSF53474">
    <property type="entry name" value="alpha/beta-Hydrolases"/>
    <property type="match status" value="1"/>
</dbReference>
<dbReference type="InterPro" id="IPR029058">
    <property type="entry name" value="AB_hydrolase_fold"/>
</dbReference>
<evidence type="ECO:0000256" key="1">
    <source>
        <dbReference type="SAM" id="SignalP"/>
    </source>
</evidence>
<dbReference type="PANTHER" id="PTHR17630:SF44">
    <property type="entry name" value="PROTEIN AIM2"/>
    <property type="match status" value="1"/>
</dbReference>
<dbReference type="OrthoDB" id="17560at2759"/>
<keyword evidence="3" id="KW-0378">Hydrolase</keyword>
<feature type="chain" id="PRO_5015906243" evidence="1">
    <location>
        <begin position="19"/>
        <end position="271"/>
    </location>
</feature>
<organism evidence="3 4">
    <name type="scientific">Periconia macrospinosa</name>
    <dbReference type="NCBI Taxonomy" id="97972"/>
    <lineage>
        <taxon>Eukaryota</taxon>
        <taxon>Fungi</taxon>
        <taxon>Dikarya</taxon>
        <taxon>Ascomycota</taxon>
        <taxon>Pezizomycotina</taxon>
        <taxon>Dothideomycetes</taxon>
        <taxon>Pleosporomycetidae</taxon>
        <taxon>Pleosporales</taxon>
        <taxon>Massarineae</taxon>
        <taxon>Periconiaceae</taxon>
        <taxon>Periconia</taxon>
    </lineage>
</organism>
<sequence>MQWKRGFITFCLTGLVTAVRYSNGSGCNSITQIEGCESVGQIKNINGVDIYQSLPPDTNNRTQYKTILFVTDFYGIASINNRLLADKIALTNYRVVMPDLFNGDPVPMSMREGTPALNLTDWWARHPVSEIDAIVASTIVYIKESEIGGDAQKLGAVGYCLGGKHVPRFMATGKGIDVGFIAHPANLTTDEVQAISGPISIAAGELDDLWTKPLRRGAIDILEAENSTYQQNLYSGALHGFGVRPNINVARERYAKEAAYVQAIELMDAWL</sequence>
<reference evidence="3 4" key="1">
    <citation type="journal article" date="2018" name="Sci. Rep.">
        <title>Comparative genomics provides insights into the lifestyle and reveals functional heterogeneity of dark septate endophytic fungi.</title>
        <authorList>
            <person name="Knapp D.G."/>
            <person name="Nemeth J.B."/>
            <person name="Barry K."/>
            <person name="Hainaut M."/>
            <person name="Henrissat B."/>
            <person name="Johnson J."/>
            <person name="Kuo A."/>
            <person name="Lim J.H.P."/>
            <person name="Lipzen A."/>
            <person name="Nolan M."/>
            <person name="Ohm R.A."/>
            <person name="Tamas L."/>
            <person name="Grigoriev I.V."/>
            <person name="Spatafora J.W."/>
            <person name="Nagy L.G."/>
            <person name="Kovacs G.M."/>
        </authorList>
    </citation>
    <scope>NUCLEOTIDE SEQUENCE [LARGE SCALE GENOMIC DNA]</scope>
    <source>
        <strain evidence="3 4">DSE2036</strain>
    </source>
</reference>
<keyword evidence="4" id="KW-1185">Reference proteome</keyword>
<dbReference type="Gene3D" id="3.40.50.1820">
    <property type="entry name" value="alpha/beta hydrolase"/>
    <property type="match status" value="1"/>
</dbReference>
<evidence type="ECO:0000313" key="3">
    <source>
        <dbReference type="EMBL" id="PVI06423.1"/>
    </source>
</evidence>
<evidence type="ECO:0000259" key="2">
    <source>
        <dbReference type="Pfam" id="PF01738"/>
    </source>
</evidence>
<accession>A0A2V1E781</accession>
<feature type="domain" description="Dienelactone hydrolase" evidence="2">
    <location>
        <begin position="61"/>
        <end position="269"/>
    </location>
</feature>
<dbReference type="GO" id="GO:0016787">
    <property type="term" value="F:hydrolase activity"/>
    <property type="evidence" value="ECO:0007669"/>
    <property type="project" value="UniProtKB-KW"/>
</dbReference>